<evidence type="ECO:0000313" key="1">
    <source>
        <dbReference type="EMBL" id="KAA8573727.1"/>
    </source>
</evidence>
<dbReference type="EMBL" id="VICG01000003">
    <property type="protein sequence ID" value="KAA8573727.1"/>
    <property type="molecule type" value="Genomic_DNA"/>
</dbReference>
<sequence length="71" mass="8265">MFSHDLKLIDVVATVLHEWNRLARDDFLKTRESFRWEFGLWILDTILRFAITRSGHLLGVRIHCNSGAGVL</sequence>
<evidence type="ECO:0000313" key="2">
    <source>
        <dbReference type="Proteomes" id="UP000322873"/>
    </source>
</evidence>
<proteinExistence type="predicted"/>
<comment type="caution">
    <text evidence="1">The sequence shown here is derived from an EMBL/GenBank/DDBJ whole genome shotgun (WGS) entry which is preliminary data.</text>
</comment>
<protein>
    <submittedName>
        <fullName evidence="1">Uncharacterized protein</fullName>
    </submittedName>
</protein>
<dbReference type="AlphaFoldDB" id="A0A5M9JYI7"/>
<gene>
    <name evidence="1" type="ORF">EYC84_005293</name>
</gene>
<keyword evidence="2" id="KW-1185">Reference proteome</keyword>
<organism evidence="1 2">
    <name type="scientific">Monilinia fructicola</name>
    <name type="common">Brown rot fungus</name>
    <name type="synonym">Ciboria fructicola</name>
    <dbReference type="NCBI Taxonomy" id="38448"/>
    <lineage>
        <taxon>Eukaryota</taxon>
        <taxon>Fungi</taxon>
        <taxon>Dikarya</taxon>
        <taxon>Ascomycota</taxon>
        <taxon>Pezizomycotina</taxon>
        <taxon>Leotiomycetes</taxon>
        <taxon>Helotiales</taxon>
        <taxon>Sclerotiniaceae</taxon>
        <taxon>Monilinia</taxon>
    </lineage>
</organism>
<reference evidence="1 2" key="1">
    <citation type="submission" date="2019-06" db="EMBL/GenBank/DDBJ databases">
        <title>Genome Sequence of the Brown Rot Fungal Pathogen Monilinia fructicola.</title>
        <authorList>
            <person name="De Miccolis Angelini R.M."/>
            <person name="Landi L."/>
            <person name="Abate D."/>
            <person name="Pollastro S."/>
            <person name="Romanazzi G."/>
            <person name="Faretra F."/>
        </authorList>
    </citation>
    <scope>NUCLEOTIDE SEQUENCE [LARGE SCALE GENOMIC DNA]</scope>
    <source>
        <strain evidence="1 2">Mfrc123</strain>
    </source>
</reference>
<name>A0A5M9JYI7_MONFR</name>
<dbReference type="Proteomes" id="UP000322873">
    <property type="component" value="Unassembled WGS sequence"/>
</dbReference>
<accession>A0A5M9JYI7</accession>